<organism evidence="3 4">
    <name type="scientific">Psychrosphaera saromensis</name>
    <dbReference type="NCBI Taxonomy" id="716813"/>
    <lineage>
        <taxon>Bacteria</taxon>
        <taxon>Pseudomonadati</taxon>
        <taxon>Pseudomonadota</taxon>
        <taxon>Gammaproteobacteria</taxon>
        <taxon>Alteromonadales</taxon>
        <taxon>Pseudoalteromonadaceae</taxon>
        <taxon>Psychrosphaera</taxon>
    </lineage>
</organism>
<dbReference type="Proteomes" id="UP000239007">
    <property type="component" value="Unassembled WGS sequence"/>
</dbReference>
<dbReference type="Pfam" id="PF00069">
    <property type="entry name" value="Pkinase"/>
    <property type="match status" value="1"/>
</dbReference>
<protein>
    <submittedName>
        <fullName evidence="3">Serine/threonine protein kinase</fullName>
    </submittedName>
</protein>
<dbReference type="InterPro" id="IPR017441">
    <property type="entry name" value="Protein_kinase_ATP_BS"/>
</dbReference>
<dbReference type="GO" id="GO:0004674">
    <property type="term" value="F:protein serine/threonine kinase activity"/>
    <property type="evidence" value="ECO:0007669"/>
    <property type="project" value="UniProtKB-KW"/>
</dbReference>
<keyword evidence="1" id="KW-0547">Nucleotide-binding</keyword>
<dbReference type="PANTHER" id="PTHR24361">
    <property type="entry name" value="MITOGEN-ACTIVATED KINASE KINASE KINASE"/>
    <property type="match status" value="1"/>
</dbReference>
<keyword evidence="4" id="KW-1185">Reference proteome</keyword>
<evidence type="ECO:0000313" key="3">
    <source>
        <dbReference type="EMBL" id="PQJ54273.1"/>
    </source>
</evidence>
<dbReference type="AlphaFoldDB" id="A0A2S7UWF3"/>
<dbReference type="SMART" id="SM00220">
    <property type="entry name" value="S_TKc"/>
    <property type="match status" value="1"/>
</dbReference>
<dbReference type="PROSITE" id="PS00107">
    <property type="entry name" value="PROTEIN_KINASE_ATP"/>
    <property type="match status" value="1"/>
</dbReference>
<name>A0A2S7UWF3_9GAMM</name>
<evidence type="ECO:0000256" key="1">
    <source>
        <dbReference type="PROSITE-ProRule" id="PRU10141"/>
    </source>
</evidence>
<dbReference type="Gene3D" id="3.30.200.20">
    <property type="entry name" value="Phosphorylase Kinase, domain 1"/>
    <property type="match status" value="1"/>
</dbReference>
<gene>
    <name evidence="3" type="ORF">BTO11_11815</name>
</gene>
<evidence type="ECO:0000259" key="2">
    <source>
        <dbReference type="PROSITE" id="PS50011"/>
    </source>
</evidence>
<proteinExistence type="predicted"/>
<dbReference type="OrthoDB" id="9801841at2"/>
<dbReference type="InterPro" id="IPR011009">
    <property type="entry name" value="Kinase-like_dom_sf"/>
</dbReference>
<dbReference type="CDD" id="cd00180">
    <property type="entry name" value="PKc"/>
    <property type="match status" value="1"/>
</dbReference>
<evidence type="ECO:0000313" key="4">
    <source>
        <dbReference type="Proteomes" id="UP000239007"/>
    </source>
</evidence>
<dbReference type="PROSITE" id="PS50011">
    <property type="entry name" value="PROTEIN_KINASE_DOM"/>
    <property type="match status" value="1"/>
</dbReference>
<comment type="caution">
    <text evidence="3">The sequence shown here is derived from an EMBL/GenBank/DDBJ whole genome shotgun (WGS) entry which is preliminary data.</text>
</comment>
<dbReference type="InterPro" id="IPR000719">
    <property type="entry name" value="Prot_kinase_dom"/>
</dbReference>
<dbReference type="GO" id="GO:0005524">
    <property type="term" value="F:ATP binding"/>
    <property type="evidence" value="ECO:0007669"/>
    <property type="project" value="UniProtKB-UniRule"/>
</dbReference>
<dbReference type="SUPFAM" id="SSF56112">
    <property type="entry name" value="Protein kinase-like (PK-like)"/>
    <property type="match status" value="1"/>
</dbReference>
<dbReference type="InterPro" id="IPR053235">
    <property type="entry name" value="Ser_Thr_kinase"/>
</dbReference>
<feature type="binding site" evidence="1">
    <location>
        <position position="73"/>
    </location>
    <ligand>
        <name>ATP</name>
        <dbReference type="ChEBI" id="CHEBI:30616"/>
    </ligand>
</feature>
<accession>A0A2S7UWF3</accession>
<keyword evidence="3" id="KW-0418">Kinase</keyword>
<keyword evidence="3" id="KW-0723">Serine/threonine-protein kinase</keyword>
<keyword evidence="3" id="KW-0808">Transferase</keyword>
<sequence>MALESNLKNFYIADEQSIYLLSANDAKKLRDWVELCKTQLQKMGYSQVEMLGKGAYGFVFVGTDKNQTERVFKFSRITLPQNVRERLEEEGYMLNLLSHPNIPGFIAFENIKKQGILVMQRGQGIDLHELSKLRGRLPVNTVVKIAIQLANIIKYLRQFTMLSVNGQYETKPIVHGDIKPSNLMWDEQSEVLSLIDWGSCVFAQLDENAQPIANNVMELMSADMQNTNARLGDVYFIGDDQLNGGLSNSRFDEQGAAATLYAIASNQNCRYGYNAIPPSSLGLPKAFAQTLTHLLSDDTKANVEDNIKNVQAKQKAGDQFIQHVQQMESWFLPELKLQPESAYIPIWNKRSESKLDTVVYSSRKSFLRQQGIHSDLHSIKDAQLDKYYKNYLQGMGDNEKAFVAAVSRLSEFPIVGGFAIHWLPDGMYVDSNLNLFDDVYRKSVTETVNNIIDIARALDLRDGTFKSCLFDAKNTIHVERKNEQEHFELKQIPSIPFEVTHVPQMEEGKHHSYFEDGDDPDERLQLPKQIMTHIVALNEIRHTGCIIFEVLPKHLKIHNYYNLLDKTKVTEFEFHLKGILTNLKYINGIGVSGFMKLPYKDAKMFAYQDCRAELFYPQNPKLFIQND</sequence>
<dbReference type="EMBL" id="MSCH01000003">
    <property type="protein sequence ID" value="PQJ54273.1"/>
    <property type="molecule type" value="Genomic_DNA"/>
</dbReference>
<keyword evidence="1" id="KW-0067">ATP-binding</keyword>
<reference evidence="3 4" key="1">
    <citation type="submission" date="2016-12" db="EMBL/GenBank/DDBJ databases">
        <title>Diversity of luminous bacteria.</title>
        <authorList>
            <person name="Yoshizawa S."/>
            <person name="Kogure K."/>
        </authorList>
    </citation>
    <scope>NUCLEOTIDE SEQUENCE [LARGE SCALE GENOMIC DNA]</scope>
    <source>
        <strain evidence="3 4">SA4-48</strain>
    </source>
</reference>
<dbReference type="Gene3D" id="1.10.510.10">
    <property type="entry name" value="Transferase(Phosphotransferase) domain 1"/>
    <property type="match status" value="1"/>
</dbReference>
<dbReference type="RefSeq" id="WP_105052787.1">
    <property type="nucleotide sequence ID" value="NZ_BMYG01000006.1"/>
</dbReference>
<dbReference type="GO" id="GO:0005737">
    <property type="term" value="C:cytoplasm"/>
    <property type="evidence" value="ECO:0007669"/>
    <property type="project" value="TreeGrafter"/>
</dbReference>
<feature type="domain" description="Protein kinase" evidence="2">
    <location>
        <begin position="45"/>
        <end position="331"/>
    </location>
</feature>